<dbReference type="HAMAP" id="MF_00966">
    <property type="entry name" value="G6PD"/>
    <property type="match status" value="1"/>
</dbReference>
<evidence type="ECO:0000259" key="9">
    <source>
        <dbReference type="Pfam" id="PF02781"/>
    </source>
</evidence>
<feature type="binding site" evidence="7">
    <location>
        <position position="352"/>
    </location>
    <ligand>
        <name>substrate</name>
    </ligand>
</feature>
<keyword evidence="6 7" id="KW-0119">Carbohydrate metabolism</keyword>
<dbReference type="PANTHER" id="PTHR23429:SF0">
    <property type="entry name" value="GLUCOSE-6-PHOSPHATE 1-DEHYDROGENASE"/>
    <property type="match status" value="1"/>
</dbReference>
<keyword evidence="4 7" id="KW-0521">NADP</keyword>
<dbReference type="PROSITE" id="PS00069">
    <property type="entry name" value="G6P_DEHYDROGENASE"/>
    <property type="match status" value="1"/>
</dbReference>
<keyword evidence="5 7" id="KW-0560">Oxidoreductase</keyword>
<feature type="binding site" evidence="7">
    <location>
        <position position="160"/>
    </location>
    <ligand>
        <name>NADP(+)</name>
        <dbReference type="ChEBI" id="CHEBI:58349"/>
    </ligand>
</feature>
<accession>A0A5C5E9Q5</accession>
<keyword evidence="11" id="KW-1185">Reference proteome</keyword>
<dbReference type="UniPathway" id="UPA00115">
    <property type="reaction ID" value="UER00408"/>
</dbReference>
<dbReference type="SUPFAM" id="SSF51735">
    <property type="entry name" value="NAD(P)-binding Rossmann-fold domains"/>
    <property type="match status" value="1"/>
</dbReference>
<evidence type="ECO:0000256" key="4">
    <source>
        <dbReference type="ARBA" id="ARBA00022857"/>
    </source>
</evidence>
<evidence type="ECO:0000256" key="5">
    <source>
        <dbReference type="ARBA" id="ARBA00023002"/>
    </source>
</evidence>
<feature type="binding site" evidence="7">
    <location>
        <position position="357"/>
    </location>
    <ligand>
        <name>substrate</name>
    </ligand>
</feature>
<evidence type="ECO:0000256" key="3">
    <source>
        <dbReference type="ARBA" id="ARBA00022526"/>
    </source>
</evidence>
<comment type="function">
    <text evidence="7">Catalyzes the oxidation of glucose 6-phosphate to 6-phosphogluconolactone.</text>
</comment>
<comment type="catalytic activity">
    <reaction evidence="7">
        <text>D-glucose 6-phosphate + NADP(+) = 6-phospho-D-glucono-1,5-lactone + NADPH + H(+)</text>
        <dbReference type="Rhea" id="RHEA:15841"/>
        <dbReference type="ChEBI" id="CHEBI:15378"/>
        <dbReference type="ChEBI" id="CHEBI:57783"/>
        <dbReference type="ChEBI" id="CHEBI:57955"/>
        <dbReference type="ChEBI" id="CHEBI:58349"/>
        <dbReference type="ChEBI" id="CHEBI:61548"/>
        <dbReference type="EC" id="1.1.1.49"/>
    </reaction>
</comment>
<comment type="caution">
    <text evidence="7">Lacks conserved residue(s) required for the propagation of feature annotation.</text>
</comment>
<dbReference type="InterPro" id="IPR001282">
    <property type="entry name" value="G6P_DH"/>
</dbReference>
<evidence type="ECO:0000256" key="1">
    <source>
        <dbReference type="ARBA" id="ARBA00004937"/>
    </source>
</evidence>
<feature type="binding site" evidence="7">
    <location>
        <position position="58"/>
    </location>
    <ligand>
        <name>NADP(+)</name>
        <dbReference type="ChEBI" id="CHEBI:58349"/>
    </ligand>
</feature>
<reference evidence="10 11" key="1">
    <citation type="submission" date="2019-06" db="EMBL/GenBank/DDBJ databases">
        <title>Description Trichococcus psychrophilus sp. nov., isolated from a cold spring, by genomic and phenotypic analyses.</title>
        <authorList>
            <person name="Zakharyuk A."/>
        </authorList>
    </citation>
    <scope>NUCLEOTIDE SEQUENCE [LARGE SCALE GENOMIC DNA]</scope>
    <source>
        <strain evidence="10 11">SKBG</strain>
    </source>
</reference>
<dbReference type="PRINTS" id="PR00079">
    <property type="entry name" value="G6PDHDRGNASE"/>
</dbReference>
<organism evidence="10 11">
    <name type="scientific">Trichococcus shcherbakoviae subsp. psychrophilus</name>
    <dbReference type="NCBI Taxonomy" id="2585775"/>
    <lineage>
        <taxon>Bacteria</taxon>
        <taxon>Bacillati</taxon>
        <taxon>Bacillota</taxon>
        <taxon>Bacilli</taxon>
        <taxon>Lactobacillales</taxon>
        <taxon>Carnobacteriaceae</taxon>
        <taxon>Trichococcus</taxon>
    </lineage>
</organism>
<dbReference type="GO" id="GO:0050661">
    <property type="term" value="F:NADP binding"/>
    <property type="evidence" value="ECO:0007669"/>
    <property type="project" value="UniProtKB-UniRule"/>
</dbReference>
<dbReference type="Gene3D" id="3.40.50.720">
    <property type="entry name" value="NAD(P)-binding Rossmann-like Domain"/>
    <property type="match status" value="1"/>
</dbReference>
<dbReference type="GO" id="GO:0009051">
    <property type="term" value="P:pentose-phosphate shunt, oxidative branch"/>
    <property type="evidence" value="ECO:0007669"/>
    <property type="project" value="TreeGrafter"/>
</dbReference>
<feature type="domain" description="Glucose-6-phosphate dehydrogenase NAD-binding" evidence="8">
    <location>
        <begin position="21"/>
        <end position="199"/>
    </location>
</feature>
<dbReference type="PANTHER" id="PTHR23429">
    <property type="entry name" value="GLUCOSE-6-PHOSPHATE 1-DEHYDROGENASE G6PD"/>
    <property type="match status" value="1"/>
</dbReference>
<feature type="binding site" evidence="7">
    <location>
        <position position="190"/>
    </location>
    <ligand>
        <name>substrate</name>
    </ligand>
</feature>
<feature type="binding site" evidence="7">
    <location>
        <position position="228"/>
    </location>
    <ligand>
        <name>substrate</name>
    </ligand>
</feature>
<evidence type="ECO:0000313" key="11">
    <source>
        <dbReference type="Proteomes" id="UP000313395"/>
    </source>
</evidence>
<feature type="active site" description="Proton acceptor" evidence="7">
    <location>
        <position position="252"/>
    </location>
</feature>
<comment type="similarity">
    <text evidence="2 7">Belongs to the glucose-6-phosphate dehydrogenase family.</text>
</comment>
<dbReference type="InterPro" id="IPR022674">
    <property type="entry name" value="G6P_DH_NAD-bd"/>
</dbReference>
<dbReference type="GO" id="GO:0005829">
    <property type="term" value="C:cytosol"/>
    <property type="evidence" value="ECO:0007669"/>
    <property type="project" value="TreeGrafter"/>
</dbReference>
<dbReference type="PIRSF" id="PIRSF000110">
    <property type="entry name" value="G6PD"/>
    <property type="match status" value="1"/>
</dbReference>
<dbReference type="SUPFAM" id="SSF55347">
    <property type="entry name" value="Glyceraldehyde-3-phosphate dehydrogenase-like, C-terminal domain"/>
    <property type="match status" value="1"/>
</dbReference>
<dbReference type="InterPro" id="IPR019796">
    <property type="entry name" value="G6P_DH_AS"/>
</dbReference>
<comment type="caution">
    <text evidence="10">The sequence shown here is derived from an EMBL/GenBank/DDBJ whole genome shotgun (WGS) entry which is preliminary data.</text>
</comment>
<dbReference type="Gene3D" id="3.30.360.10">
    <property type="entry name" value="Dihydrodipicolinate Reductase, domain 2"/>
    <property type="match status" value="1"/>
</dbReference>
<gene>
    <name evidence="7" type="primary">zwf</name>
    <name evidence="10" type="ORF">FHK04_00220</name>
</gene>
<dbReference type="AlphaFoldDB" id="A0A5C5E9Q5"/>
<evidence type="ECO:0000259" key="8">
    <source>
        <dbReference type="Pfam" id="PF00479"/>
    </source>
</evidence>
<proteinExistence type="inferred from homology"/>
<dbReference type="GO" id="GO:0006006">
    <property type="term" value="P:glucose metabolic process"/>
    <property type="evidence" value="ECO:0007669"/>
    <property type="project" value="UniProtKB-KW"/>
</dbReference>
<dbReference type="Pfam" id="PF02781">
    <property type="entry name" value="G6PD_C"/>
    <property type="match status" value="1"/>
</dbReference>
<keyword evidence="3 7" id="KW-0313">Glucose metabolism</keyword>
<evidence type="ECO:0000313" key="10">
    <source>
        <dbReference type="EMBL" id="TNV69704.1"/>
    </source>
</evidence>
<dbReference type="Proteomes" id="UP000313395">
    <property type="component" value="Unassembled WGS sequence"/>
</dbReference>
<evidence type="ECO:0000256" key="7">
    <source>
        <dbReference type="HAMAP-Rule" id="MF_00966"/>
    </source>
</evidence>
<dbReference type="Pfam" id="PF00479">
    <property type="entry name" value="G6PD_N"/>
    <property type="match status" value="1"/>
</dbReference>
<feature type="domain" description="Glucose-6-phosphate dehydrogenase C-terminal" evidence="9">
    <location>
        <begin position="201"/>
        <end position="496"/>
    </location>
</feature>
<dbReference type="GO" id="GO:0004345">
    <property type="term" value="F:glucose-6-phosphate dehydrogenase activity"/>
    <property type="evidence" value="ECO:0007669"/>
    <property type="project" value="UniProtKB-UniRule"/>
</dbReference>
<feature type="binding site" evidence="7">
    <location>
        <position position="194"/>
    </location>
    <ligand>
        <name>substrate</name>
    </ligand>
</feature>
<dbReference type="InterPro" id="IPR022675">
    <property type="entry name" value="G6P_DH_C"/>
</dbReference>
<protein>
    <recommendedName>
        <fullName evidence="7">Glucose-6-phosphate 1-dehydrogenase</fullName>
        <shortName evidence="7">G6PD</shortName>
        <ecNumber evidence="7">1.1.1.49</ecNumber>
    </recommendedName>
</protein>
<dbReference type="InterPro" id="IPR036291">
    <property type="entry name" value="NAD(P)-bd_dom_sf"/>
</dbReference>
<feature type="binding site" evidence="7">
    <location>
        <position position="247"/>
    </location>
    <ligand>
        <name>substrate</name>
    </ligand>
</feature>
<sequence>MEILSYAGGDRVVKTNPVLIVLFGATGDLAQRKLYPSFFRLFRSGALAERFAVIGTARREWSDAHFRDVVSDSIQSFQPTEAEKAAFLSHFYYRAHDVSDVEHYVHLKEWADKLDDKYDLEQNRMYYLAMAPQFFGPIVTHLKGQQIVTDKGFNRVVIEKPFGMDYASAEKLNNEITKVFPEEDIFRIDHYLGKEMIQNILAVRLTNPFLEPSWNREYIENVQITFSEELGVEERGGYYDHSGALKDMVQNHILQVLSLLAMEPLAAVSDANIQTAKIKALNDVRVYSPEEVRENFVRGQYAAGRLGDEGFVAYQEEPNVASDSRTETFVAGKFMVDNPRWKGVPFYVRTGKRMTEKGTRVNIIFKKVPVNPFDAEKDVPANDLTIYIQPTEGFALTMNRKEIGQGFNTQPIKLEYRHDSEMMENTPEAYERLTYDVILGDATNFARWEEVAQSWRIVDAIRETWDSEDTEIPKYAARTMGPKEAFDLLEKENHQWAWRPDEWYRERGLLKG</sequence>
<feature type="binding site" evidence="7">
    <location>
        <begin position="97"/>
        <end position="98"/>
    </location>
    <ligand>
        <name>NADP(+)</name>
        <dbReference type="ChEBI" id="CHEBI:58349"/>
    </ligand>
</feature>
<comment type="pathway">
    <text evidence="1 7">Carbohydrate degradation; pentose phosphate pathway; D-ribulose 5-phosphate from D-glucose 6-phosphate (oxidative stage): step 1/3.</text>
</comment>
<dbReference type="EC" id="1.1.1.49" evidence="7"/>
<evidence type="ECO:0000256" key="6">
    <source>
        <dbReference type="ARBA" id="ARBA00023277"/>
    </source>
</evidence>
<dbReference type="NCBIfam" id="TIGR00871">
    <property type="entry name" value="zwf"/>
    <property type="match status" value="1"/>
</dbReference>
<name>A0A5C5E9Q5_9LACT</name>
<dbReference type="EMBL" id="VENO01000001">
    <property type="protein sequence ID" value="TNV69704.1"/>
    <property type="molecule type" value="Genomic_DNA"/>
</dbReference>
<evidence type="ECO:0000256" key="2">
    <source>
        <dbReference type="ARBA" id="ARBA00009975"/>
    </source>
</evidence>